<dbReference type="SUPFAM" id="SSF49758">
    <property type="entry name" value="Calpain large subunit, middle domain (domain III)"/>
    <property type="match status" value="1"/>
</dbReference>
<keyword evidence="6" id="KW-0479">Metal-binding</keyword>
<dbReference type="InterPro" id="IPR036213">
    <property type="entry name" value="Calpain_III_sf"/>
</dbReference>
<keyword evidence="11" id="KW-0472">Membrane</keyword>
<accession>A0A7J7YLD4</accession>
<keyword evidence="4" id="KW-0963">Cytoplasm</keyword>
<dbReference type="FunFam" id="1.10.238.10:FF:000065">
    <property type="entry name" value="calpain-3 isoform X1"/>
    <property type="match status" value="1"/>
</dbReference>
<evidence type="ECO:0000259" key="12">
    <source>
        <dbReference type="PROSITE" id="PS50222"/>
    </source>
</evidence>
<evidence type="ECO:0000256" key="8">
    <source>
        <dbReference type="ARBA" id="ARBA00022801"/>
    </source>
</evidence>
<dbReference type="InterPro" id="IPR022682">
    <property type="entry name" value="Calpain_domain_III"/>
</dbReference>
<comment type="similarity">
    <text evidence="3">Belongs to the peptidase C2 family.</text>
</comment>
<dbReference type="Pfam" id="PF13833">
    <property type="entry name" value="EF-hand_8"/>
    <property type="match status" value="1"/>
</dbReference>
<evidence type="ECO:0000256" key="5">
    <source>
        <dbReference type="ARBA" id="ARBA00022670"/>
    </source>
</evidence>
<dbReference type="InterPro" id="IPR018247">
    <property type="entry name" value="EF_Hand_1_Ca_BS"/>
</dbReference>
<dbReference type="EMBL" id="JACAGB010000005">
    <property type="protein sequence ID" value="KAF6362618.1"/>
    <property type="molecule type" value="Genomic_DNA"/>
</dbReference>
<dbReference type="PROSITE" id="PS50222">
    <property type="entry name" value="EF_HAND_2"/>
    <property type="match status" value="1"/>
</dbReference>
<dbReference type="SMART" id="SM00054">
    <property type="entry name" value="EFh"/>
    <property type="match status" value="2"/>
</dbReference>
<dbReference type="PANTHER" id="PTHR46735:SF3">
    <property type="entry name" value="CALPAIN SMALL SUBUNIT 1-RELATED"/>
    <property type="match status" value="1"/>
</dbReference>
<dbReference type="InterPro" id="IPR002048">
    <property type="entry name" value="EF_hand_dom"/>
</dbReference>
<keyword evidence="10" id="KW-0106">Calcium</keyword>
<dbReference type="InterPro" id="IPR011992">
    <property type="entry name" value="EF-hand-dom_pair"/>
</dbReference>
<dbReference type="PANTHER" id="PTHR46735">
    <property type="entry name" value="CALPAIN, SMALL SUBUNIT 1 A-RELATED"/>
    <property type="match status" value="1"/>
</dbReference>
<keyword evidence="14" id="KW-1185">Reference proteome</keyword>
<evidence type="ECO:0000313" key="14">
    <source>
        <dbReference type="Proteomes" id="UP000558488"/>
    </source>
</evidence>
<evidence type="ECO:0000256" key="4">
    <source>
        <dbReference type="ARBA" id="ARBA00022490"/>
    </source>
</evidence>
<dbReference type="AlphaFoldDB" id="A0A7J7YLD4"/>
<evidence type="ECO:0000256" key="10">
    <source>
        <dbReference type="ARBA" id="ARBA00022837"/>
    </source>
</evidence>
<comment type="caution">
    <text evidence="13">The sequence shown here is derived from an EMBL/GenBank/DDBJ whole genome shotgun (WGS) entry which is preliminary data.</text>
</comment>
<dbReference type="SUPFAM" id="SSF47473">
    <property type="entry name" value="EF-hand"/>
    <property type="match status" value="1"/>
</dbReference>
<dbReference type="Gene3D" id="2.60.120.380">
    <property type="match status" value="1"/>
</dbReference>
<dbReference type="GO" id="GO:0008234">
    <property type="term" value="F:cysteine-type peptidase activity"/>
    <property type="evidence" value="ECO:0007669"/>
    <property type="project" value="UniProtKB-KW"/>
</dbReference>
<evidence type="ECO:0000256" key="6">
    <source>
        <dbReference type="ARBA" id="ARBA00022723"/>
    </source>
</evidence>
<dbReference type="Gene3D" id="1.10.238.10">
    <property type="entry name" value="EF-hand"/>
    <property type="match status" value="1"/>
</dbReference>
<gene>
    <name evidence="13" type="ORF">mPipKuh1_002036</name>
</gene>
<keyword evidence="5" id="KW-0645">Protease</keyword>
<evidence type="ECO:0000256" key="11">
    <source>
        <dbReference type="ARBA" id="ARBA00023136"/>
    </source>
</evidence>
<evidence type="ECO:0000256" key="7">
    <source>
        <dbReference type="ARBA" id="ARBA00022737"/>
    </source>
</evidence>
<evidence type="ECO:0000256" key="1">
    <source>
        <dbReference type="ARBA" id="ARBA00004308"/>
    </source>
</evidence>
<evidence type="ECO:0000256" key="9">
    <source>
        <dbReference type="ARBA" id="ARBA00022807"/>
    </source>
</evidence>
<dbReference type="GO" id="GO:0005509">
    <property type="term" value="F:calcium ion binding"/>
    <property type="evidence" value="ECO:0007669"/>
    <property type="project" value="InterPro"/>
</dbReference>
<dbReference type="FunFam" id="2.60.120.380:FF:000068">
    <property type="entry name" value="Calpain 11"/>
    <property type="match status" value="1"/>
</dbReference>
<comment type="subcellular location">
    <subcellularLocation>
        <location evidence="2">Cytoplasm</location>
    </subcellularLocation>
    <subcellularLocation>
        <location evidence="1">Endomembrane system</location>
    </subcellularLocation>
</comment>
<sequence length="266" mass="31104">MQLQDTQDIHLKKDFFLKYPDHGFSEIFTNAREVSSHLQLPPGEYIIIPSTFEQHKDADFLLRVFTEKHSESWEMDEANYAEILQEEVISESEIDPDFKHLFEIVSGGEDKEIGMYELQRLLNRVISKLRNFKSNGFGVDVCRCMINIMDKDGSGKLGLREFHLLWKKIKKWTDIFEECDQDNSGTLNSYEMRLAIEKAGIKVNNRVAQVMVARYANDDMLVDFDSFISCFLRLKAMFSYFLTMDPKNTGHINLDLNEWLQITMWG</sequence>
<organism evidence="13 14">
    <name type="scientific">Pipistrellus kuhlii</name>
    <name type="common">Kuhl's pipistrelle</name>
    <dbReference type="NCBI Taxonomy" id="59472"/>
    <lineage>
        <taxon>Eukaryota</taxon>
        <taxon>Metazoa</taxon>
        <taxon>Chordata</taxon>
        <taxon>Craniata</taxon>
        <taxon>Vertebrata</taxon>
        <taxon>Euteleostomi</taxon>
        <taxon>Mammalia</taxon>
        <taxon>Eutheria</taxon>
        <taxon>Laurasiatheria</taxon>
        <taxon>Chiroptera</taxon>
        <taxon>Yangochiroptera</taxon>
        <taxon>Vespertilionidae</taxon>
        <taxon>Pipistrellus</taxon>
    </lineage>
</organism>
<protein>
    <submittedName>
        <fullName evidence="13">Calpain 11</fullName>
    </submittedName>
</protein>
<name>A0A7J7YLD4_PIPKU</name>
<dbReference type="GO" id="GO:0006508">
    <property type="term" value="P:proteolysis"/>
    <property type="evidence" value="ECO:0007669"/>
    <property type="project" value="UniProtKB-KW"/>
</dbReference>
<dbReference type="PROSITE" id="PS00018">
    <property type="entry name" value="EF_HAND_1"/>
    <property type="match status" value="1"/>
</dbReference>
<proteinExistence type="inferred from homology"/>
<keyword evidence="7" id="KW-0677">Repeat</keyword>
<dbReference type="Proteomes" id="UP000558488">
    <property type="component" value="Unassembled WGS sequence"/>
</dbReference>
<dbReference type="GO" id="GO:0110158">
    <property type="term" value="C:calpain complex"/>
    <property type="evidence" value="ECO:0007669"/>
    <property type="project" value="TreeGrafter"/>
</dbReference>
<dbReference type="Pfam" id="PF01067">
    <property type="entry name" value="Calpain_III"/>
    <property type="match status" value="1"/>
</dbReference>
<evidence type="ECO:0000313" key="13">
    <source>
        <dbReference type="EMBL" id="KAF6362618.1"/>
    </source>
</evidence>
<evidence type="ECO:0000256" key="2">
    <source>
        <dbReference type="ARBA" id="ARBA00004496"/>
    </source>
</evidence>
<feature type="domain" description="EF-hand" evidence="12">
    <location>
        <begin position="167"/>
        <end position="202"/>
    </location>
</feature>
<keyword evidence="9" id="KW-0788">Thiol protease</keyword>
<reference evidence="13 14" key="1">
    <citation type="journal article" date="2020" name="Nature">
        <title>Six reference-quality genomes reveal evolution of bat adaptations.</title>
        <authorList>
            <person name="Jebb D."/>
            <person name="Huang Z."/>
            <person name="Pippel M."/>
            <person name="Hughes G.M."/>
            <person name="Lavrichenko K."/>
            <person name="Devanna P."/>
            <person name="Winkler S."/>
            <person name="Jermiin L.S."/>
            <person name="Skirmuntt E.C."/>
            <person name="Katzourakis A."/>
            <person name="Burkitt-Gray L."/>
            <person name="Ray D.A."/>
            <person name="Sullivan K.A.M."/>
            <person name="Roscito J.G."/>
            <person name="Kirilenko B.M."/>
            <person name="Davalos L.M."/>
            <person name="Corthals A.P."/>
            <person name="Power M.L."/>
            <person name="Jones G."/>
            <person name="Ransome R.D."/>
            <person name="Dechmann D.K.N."/>
            <person name="Locatelli A.G."/>
            <person name="Puechmaille S.J."/>
            <person name="Fedrigo O."/>
            <person name="Jarvis E.D."/>
            <person name="Hiller M."/>
            <person name="Vernes S.C."/>
            <person name="Myers E.W."/>
            <person name="Teeling E.C."/>
        </authorList>
    </citation>
    <scope>NUCLEOTIDE SEQUENCE [LARGE SCALE GENOMIC DNA]</scope>
    <source>
        <strain evidence="13">MPipKuh1</strain>
        <tissue evidence="13">Flight muscle</tissue>
    </source>
</reference>
<dbReference type="InterPro" id="IPR022683">
    <property type="entry name" value="Calpain_III"/>
</dbReference>
<keyword evidence="8" id="KW-0378">Hydrolase</keyword>
<dbReference type="SMART" id="SM00720">
    <property type="entry name" value="calpain_III"/>
    <property type="match status" value="1"/>
</dbReference>
<evidence type="ECO:0000256" key="3">
    <source>
        <dbReference type="ARBA" id="ARBA00007623"/>
    </source>
</evidence>
<dbReference type="GO" id="GO:0012505">
    <property type="term" value="C:endomembrane system"/>
    <property type="evidence" value="ECO:0007669"/>
    <property type="project" value="UniProtKB-SubCell"/>
</dbReference>